<dbReference type="AlphaFoldDB" id="A0A7L5DN67"/>
<dbReference type="Gene3D" id="3.30.70.100">
    <property type="match status" value="1"/>
</dbReference>
<keyword evidence="2" id="KW-1185">Reference proteome</keyword>
<dbReference type="InterPro" id="IPR011008">
    <property type="entry name" value="Dimeric_a/b-barrel"/>
</dbReference>
<dbReference type="KEGG" id="srho:HH216_16545"/>
<gene>
    <name evidence="1" type="ORF">HH216_16545</name>
</gene>
<dbReference type="GO" id="GO:0016491">
    <property type="term" value="F:oxidoreductase activity"/>
    <property type="evidence" value="ECO:0007669"/>
    <property type="project" value="InterPro"/>
</dbReference>
<dbReference type="RefSeq" id="WP_169551807.1">
    <property type="nucleotide sequence ID" value="NZ_CP051677.1"/>
</dbReference>
<dbReference type="Proteomes" id="UP000501128">
    <property type="component" value="Chromosome"/>
</dbReference>
<dbReference type="PANTHER" id="PTHR40260:SF2">
    <property type="entry name" value="BLR8190 PROTEIN"/>
    <property type="match status" value="1"/>
</dbReference>
<evidence type="ECO:0000313" key="1">
    <source>
        <dbReference type="EMBL" id="QJD79846.1"/>
    </source>
</evidence>
<evidence type="ECO:0000313" key="2">
    <source>
        <dbReference type="Proteomes" id="UP000501128"/>
    </source>
</evidence>
<dbReference type="NCBIfam" id="TIGR02118">
    <property type="entry name" value="EthD family reductase"/>
    <property type="match status" value="1"/>
</dbReference>
<dbReference type="InterPro" id="IPR009799">
    <property type="entry name" value="EthD_dom"/>
</dbReference>
<reference evidence="1 2" key="1">
    <citation type="submission" date="2020-04" db="EMBL/GenBank/DDBJ databases">
        <title>Genome sequencing of novel species.</title>
        <authorList>
            <person name="Heo J."/>
            <person name="Kim S.-J."/>
            <person name="Kim J.-S."/>
            <person name="Hong S.-B."/>
            <person name="Kwon S.-W."/>
        </authorList>
    </citation>
    <scope>NUCLEOTIDE SEQUENCE [LARGE SCALE GENOMIC DNA]</scope>
    <source>
        <strain evidence="1 2">CJU-R4</strain>
    </source>
</reference>
<proteinExistence type="predicted"/>
<name>A0A7L5DN67_9BACT</name>
<accession>A0A7L5DN67</accession>
<organism evidence="1 2">
    <name type="scientific">Spirosoma rhododendri</name>
    <dbReference type="NCBI Taxonomy" id="2728024"/>
    <lineage>
        <taxon>Bacteria</taxon>
        <taxon>Pseudomonadati</taxon>
        <taxon>Bacteroidota</taxon>
        <taxon>Cytophagia</taxon>
        <taxon>Cytophagales</taxon>
        <taxon>Cytophagaceae</taxon>
        <taxon>Spirosoma</taxon>
    </lineage>
</organism>
<protein>
    <submittedName>
        <fullName evidence="1">EthD family reductase</fullName>
    </submittedName>
</protein>
<sequence length="103" mass="11189">MVRLTVLYPKTADSTFDMDYYLDTHIPLVKERLTHHGLVGVDLQEGLSGGGPGDLPTYAMITGLIFNTTDELSAGMGVHGPELLGDIPNFTDQQPLTQVCRSI</sequence>
<dbReference type="PANTHER" id="PTHR40260">
    <property type="entry name" value="BLR8190 PROTEIN"/>
    <property type="match status" value="1"/>
</dbReference>
<dbReference type="SUPFAM" id="SSF54909">
    <property type="entry name" value="Dimeric alpha+beta barrel"/>
    <property type="match status" value="1"/>
</dbReference>
<dbReference type="EMBL" id="CP051677">
    <property type="protein sequence ID" value="QJD79846.1"/>
    <property type="molecule type" value="Genomic_DNA"/>
</dbReference>